<dbReference type="PANTHER" id="PTHR43297">
    <property type="entry name" value="OLIGOPEPTIDE TRANSPORT ATP-BINDING PROTEIN APPD"/>
    <property type="match status" value="1"/>
</dbReference>
<dbReference type="Pfam" id="PF08352">
    <property type="entry name" value="oligo_HPY"/>
    <property type="match status" value="2"/>
</dbReference>
<dbReference type="InterPro" id="IPR027417">
    <property type="entry name" value="P-loop_NTPase"/>
</dbReference>
<dbReference type="GO" id="GO:0016887">
    <property type="term" value="F:ATP hydrolysis activity"/>
    <property type="evidence" value="ECO:0007669"/>
    <property type="project" value="InterPro"/>
</dbReference>
<organism evidence="9 10">
    <name type="scientific">Agrococcus jejuensis</name>
    <dbReference type="NCBI Taxonomy" id="399736"/>
    <lineage>
        <taxon>Bacteria</taxon>
        <taxon>Bacillati</taxon>
        <taxon>Actinomycetota</taxon>
        <taxon>Actinomycetes</taxon>
        <taxon>Micrococcales</taxon>
        <taxon>Microbacteriaceae</taxon>
        <taxon>Agrococcus</taxon>
    </lineage>
</organism>
<keyword evidence="4" id="KW-1003">Cell membrane</keyword>
<dbReference type="InterPro" id="IPR017871">
    <property type="entry name" value="ABC_transporter-like_CS"/>
</dbReference>
<evidence type="ECO:0000313" key="9">
    <source>
        <dbReference type="EMBL" id="SDH58705.1"/>
    </source>
</evidence>
<name>A0A1G8DMA7_9MICO</name>
<evidence type="ECO:0000256" key="1">
    <source>
        <dbReference type="ARBA" id="ARBA00004202"/>
    </source>
</evidence>
<dbReference type="InterPro" id="IPR013563">
    <property type="entry name" value="Oligopep_ABC_C"/>
</dbReference>
<dbReference type="EMBL" id="LT629695">
    <property type="protein sequence ID" value="SDH58705.1"/>
    <property type="molecule type" value="Genomic_DNA"/>
</dbReference>
<keyword evidence="10" id="KW-1185">Reference proteome</keyword>
<evidence type="ECO:0000256" key="3">
    <source>
        <dbReference type="ARBA" id="ARBA00022448"/>
    </source>
</evidence>
<dbReference type="GO" id="GO:0005524">
    <property type="term" value="F:ATP binding"/>
    <property type="evidence" value="ECO:0007669"/>
    <property type="project" value="UniProtKB-KW"/>
</dbReference>
<dbReference type="Gene3D" id="3.40.50.300">
    <property type="entry name" value="P-loop containing nucleotide triphosphate hydrolases"/>
    <property type="match status" value="2"/>
</dbReference>
<accession>A0A1G8DMA7</accession>
<dbReference type="SMART" id="SM00382">
    <property type="entry name" value="AAA"/>
    <property type="match status" value="2"/>
</dbReference>
<evidence type="ECO:0000256" key="6">
    <source>
        <dbReference type="ARBA" id="ARBA00022840"/>
    </source>
</evidence>
<dbReference type="NCBIfam" id="NF007739">
    <property type="entry name" value="PRK10419.1"/>
    <property type="match status" value="2"/>
</dbReference>
<protein>
    <submittedName>
        <fullName evidence="9">Peptide/nickel transport system ATP-binding protein</fullName>
    </submittedName>
</protein>
<reference evidence="10" key="1">
    <citation type="submission" date="2016-10" db="EMBL/GenBank/DDBJ databases">
        <authorList>
            <person name="Varghese N."/>
            <person name="Submissions S."/>
        </authorList>
    </citation>
    <scope>NUCLEOTIDE SEQUENCE [LARGE SCALE GENOMIC DNA]</scope>
    <source>
        <strain evidence="10">DSM 22002</strain>
    </source>
</reference>
<dbReference type="PANTHER" id="PTHR43297:SF2">
    <property type="entry name" value="DIPEPTIDE TRANSPORT ATP-BINDING PROTEIN DPPD"/>
    <property type="match status" value="1"/>
</dbReference>
<dbReference type="InterPro" id="IPR003593">
    <property type="entry name" value="AAA+_ATPase"/>
</dbReference>
<dbReference type="GO" id="GO:0005886">
    <property type="term" value="C:plasma membrane"/>
    <property type="evidence" value="ECO:0007669"/>
    <property type="project" value="UniProtKB-SubCell"/>
</dbReference>
<comment type="subcellular location">
    <subcellularLocation>
        <location evidence="1">Cell membrane</location>
        <topology evidence="1">Peripheral membrane protein</topology>
    </subcellularLocation>
</comment>
<dbReference type="AlphaFoldDB" id="A0A1G8DMA7"/>
<dbReference type="CDD" id="cd03257">
    <property type="entry name" value="ABC_NikE_OppD_transporters"/>
    <property type="match status" value="2"/>
</dbReference>
<dbReference type="PROSITE" id="PS00211">
    <property type="entry name" value="ABC_TRANSPORTER_1"/>
    <property type="match status" value="2"/>
</dbReference>
<dbReference type="NCBIfam" id="NF008453">
    <property type="entry name" value="PRK11308.1"/>
    <property type="match status" value="2"/>
</dbReference>
<evidence type="ECO:0000256" key="2">
    <source>
        <dbReference type="ARBA" id="ARBA00005417"/>
    </source>
</evidence>
<sequence>MSEPLLQVDDLQVEFRVGADVVPAVRGASFTLHRGEVLALVGESGSGKSVSALSLVGLLPDTASVSGSARLDGDELIGMPESRMRHVRGDRIAVVFQDPTNALDPVFTIGFQIGEMLRRHRPSMSKAERHERTLELLRMVELPDPEQRIRSYPHQLSGGQAQRVMIAMALSCDPELLIADEPTTALDVTVQREVLDVMRRLQERTGTSILLITHDMGVVADMADRVVVLRRGLVEETAEVQALFDAPQADYTKQLLAAVPQLGSPERPAPEPSEPVLRVQDLVVEYKVRRGVVRAVDGVSLEIGESEMLALVGESGSGKSTIGKSILGLAPLTEGSVTIAGLDIASASRRQVREVKRSIGVVFQNPTAALNPRATIGDSIGEPLAVHERMRGAALTARVGELLERVELPASWAARYPHELSGGQRQRVAIARALALKPTLLIADEPTSALDVSVQATVLELLRELQRDLRFACLFVSHDLAVVDALCDRVAVMHRGAIVELGSRRSVLMAPEHEYTQRLLEAAPLPDPRAQRARRAA</sequence>
<keyword evidence="6 9" id="KW-0067">ATP-binding</keyword>
<dbReference type="PROSITE" id="PS50893">
    <property type="entry name" value="ABC_TRANSPORTER_2"/>
    <property type="match status" value="2"/>
</dbReference>
<dbReference type="OrthoDB" id="4008250at2"/>
<evidence type="ECO:0000313" key="10">
    <source>
        <dbReference type="Proteomes" id="UP000198822"/>
    </source>
</evidence>
<dbReference type="FunFam" id="3.40.50.300:FF:000016">
    <property type="entry name" value="Oligopeptide ABC transporter ATP-binding component"/>
    <property type="match status" value="2"/>
</dbReference>
<keyword evidence="3" id="KW-0813">Transport</keyword>
<feature type="domain" description="ABC transporter" evidence="8">
    <location>
        <begin position="277"/>
        <end position="520"/>
    </location>
</feature>
<evidence type="ECO:0000259" key="8">
    <source>
        <dbReference type="PROSITE" id="PS50893"/>
    </source>
</evidence>
<dbReference type="InterPro" id="IPR003439">
    <property type="entry name" value="ABC_transporter-like_ATP-bd"/>
</dbReference>
<comment type="similarity">
    <text evidence="2">Belongs to the ABC transporter superfamily.</text>
</comment>
<dbReference type="RefSeq" id="WP_157674733.1">
    <property type="nucleotide sequence ID" value="NZ_LT629695.1"/>
</dbReference>
<dbReference type="InterPro" id="IPR050388">
    <property type="entry name" value="ABC_Ni/Peptide_Import"/>
</dbReference>
<dbReference type="Pfam" id="PF00005">
    <property type="entry name" value="ABC_tran"/>
    <property type="match status" value="2"/>
</dbReference>
<proteinExistence type="inferred from homology"/>
<feature type="domain" description="ABC transporter" evidence="8">
    <location>
        <begin position="6"/>
        <end position="256"/>
    </location>
</feature>
<dbReference type="GO" id="GO:0015833">
    <property type="term" value="P:peptide transport"/>
    <property type="evidence" value="ECO:0007669"/>
    <property type="project" value="InterPro"/>
</dbReference>
<evidence type="ECO:0000256" key="4">
    <source>
        <dbReference type="ARBA" id="ARBA00022475"/>
    </source>
</evidence>
<evidence type="ECO:0000256" key="5">
    <source>
        <dbReference type="ARBA" id="ARBA00022741"/>
    </source>
</evidence>
<keyword evidence="5" id="KW-0547">Nucleotide-binding</keyword>
<dbReference type="STRING" id="399736.SAMN04489720_1696"/>
<gene>
    <name evidence="9" type="ORF">SAMN04489720_1696</name>
</gene>
<dbReference type="Proteomes" id="UP000198822">
    <property type="component" value="Chromosome I"/>
</dbReference>
<keyword evidence="7" id="KW-0472">Membrane</keyword>
<evidence type="ECO:0000256" key="7">
    <source>
        <dbReference type="ARBA" id="ARBA00023136"/>
    </source>
</evidence>
<dbReference type="SUPFAM" id="SSF52540">
    <property type="entry name" value="P-loop containing nucleoside triphosphate hydrolases"/>
    <property type="match status" value="2"/>
</dbReference>